<dbReference type="PROSITE" id="PS51257">
    <property type="entry name" value="PROKAR_LIPOPROTEIN"/>
    <property type="match status" value="1"/>
</dbReference>
<evidence type="ECO:0000256" key="1">
    <source>
        <dbReference type="SAM" id="Coils"/>
    </source>
</evidence>
<accession>A0A7W2IJF9</accession>
<name>A0A7W2IJF9_9BURK</name>
<gene>
    <name evidence="3" type="ORF">H3H39_04350</name>
</gene>
<keyword evidence="4" id="KW-1185">Reference proteome</keyword>
<feature type="chain" id="PRO_5031178415" evidence="2">
    <location>
        <begin position="22"/>
        <end position="329"/>
    </location>
</feature>
<dbReference type="AlphaFoldDB" id="A0A7W2IJF9"/>
<evidence type="ECO:0000313" key="3">
    <source>
        <dbReference type="EMBL" id="MBA5686282.1"/>
    </source>
</evidence>
<evidence type="ECO:0000313" key="4">
    <source>
        <dbReference type="Proteomes" id="UP000573499"/>
    </source>
</evidence>
<comment type="caution">
    <text evidence="3">The sequence shown here is derived from an EMBL/GenBank/DDBJ whole genome shotgun (WGS) entry which is preliminary data.</text>
</comment>
<dbReference type="RefSeq" id="WP_182152089.1">
    <property type="nucleotide sequence ID" value="NZ_JACEZU010000002.1"/>
</dbReference>
<organism evidence="3 4">
    <name type="scientific">Rugamonas apoptosis</name>
    <dbReference type="NCBI Taxonomy" id="2758570"/>
    <lineage>
        <taxon>Bacteria</taxon>
        <taxon>Pseudomonadati</taxon>
        <taxon>Pseudomonadota</taxon>
        <taxon>Betaproteobacteria</taxon>
        <taxon>Burkholderiales</taxon>
        <taxon>Oxalobacteraceae</taxon>
        <taxon>Telluria group</taxon>
        <taxon>Rugamonas</taxon>
    </lineage>
</organism>
<keyword evidence="2" id="KW-0732">Signal</keyword>
<feature type="coiled-coil region" evidence="1">
    <location>
        <begin position="197"/>
        <end position="229"/>
    </location>
</feature>
<feature type="signal peptide" evidence="2">
    <location>
        <begin position="1"/>
        <end position="21"/>
    </location>
</feature>
<keyword evidence="1" id="KW-0175">Coiled coil</keyword>
<dbReference type="Proteomes" id="UP000573499">
    <property type="component" value="Unassembled WGS sequence"/>
</dbReference>
<evidence type="ECO:0000256" key="2">
    <source>
        <dbReference type="SAM" id="SignalP"/>
    </source>
</evidence>
<protein>
    <submittedName>
        <fullName evidence="3">Uncharacterized protein</fullName>
    </submittedName>
</protein>
<reference evidence="3 4" key="1">
    <citation type="submission" date="2020-07" db="EMBL/GenBank/DDBJ databases">
        <title>Novel species isolated from subtropical streams in China.</title>
        <authorList>
            <person name="Lu H."/>
        </authorList>
    </citation>
    <scope>NUCLEOTIDE SEQUENCE [LARGE SCALE GENOMIC DNA]</scope>
    <source>
        <strain evidence="3 4">LX47W</strain>
    </source>
</reference>
<proteinExistence type="predicted"/>
<dbReference type="EMBL" id="JACEZU010000002">
    <property type="protein sequence ID" value="MBA5686282.1"/>
    <property type="molecule type" value="Genomic_DNA"/>
</dbReference>
<sequence length="329" mass="37005">MRLLSKFIFLGMACSPLICHAGWFSTSCAELKKDLVLEPNLRQDYRDPAPENPIDVVASLTMVDGTAYGRLTAPYKKPLVEVAYIESDVKSCRFSAGMITRLERKSPKSFEVTLTNGKTFTASLYRWRGLPATPFSSDGGVMLDKDNNFAEVRFANWFDSVQLLTMKHEPATDADEEQWQKAKRIEQVEAAGRAKVRQEALAREEARKAEAARAEQERLRRESERKLALLPLIKTVGQKVCLTADGTEDVYLGFVAMGQPQYRTEQRQFVLSGVTENSAGNRILVRIGAIMSFRQAGGAAKYWTELKGDPTYQVNQASWDEAEKWMPCQ</sequence>